<dbReference type="Pfam" id="PF01551">
    <property type="entry name" value="Peptidase_M23"/>
    <property type="match status" value="1"/>
</dbReference>
<dbReference type="SUPFAM" id="SSF51261">
    <property type="entry name" value="Duplicated hybrid motif"/>
    <property type="match status" value="1"/>
</dbReference>
<dbReference type="Proteomes" id="UP000321735">
    <property type="component" value="Chromosome"/>
</dbReference>
<organism evidence="2 3">
    <name type="scientific">Bacillus cereus</name>
    <dbReference type="NCBI Taxonomy" id="1396"/>
    <lineage>
        <taxon>Bacteria</taxon>
        <taxon>Bacillati</taxon>
        <taxon>Bacillota</taxon>
        <taxon>Bacilli</taxon>
        <taxon>Bacillales</taxon>
        <taxon>Bacillaceae</taxon>
        <taxon>Bacillus</taxon>
        <taxon>Bacillus cereus group</taxon>
    </lineage>
</organism>
<evidence type="ECO:0000259" key="1">
    <source>
        <dbReference type="Pfam" id="PF01551"/>
    </source>
</evidence>
<proteinExistence type="predicted"/>
<accession>A0A9X7M369</accession>
<dbReference type="PANTHER" id="PTHR21666">
    <property type="entry name" value="PEPTIDASE-RELATED"/>
    <property type="match status" value="1"/>
</dbReference>
<protein>
    <submittedName>
        <fullName evidence="2">M23 family peptidase</fullName>
    </submittedName>
</protein>
<dbReference type="InterPro" id="IPR016047">
    <property type="entry name" value="M23ase_b-sheet_dom"/>
</dbReference>
<dbReference type="GO" id="GO:0004222">
    <property type="term" value="F:metalloendopeptidase activity"/>
    <property type="evidence" value="ECO:0007669"/>
    <property type="project" value="TreeGrafter"/>
</dbReference>
<dbReference type="PANTHER" id="PTHR21666:SF290">
    <property type="entry name" value="PEPTIDASE M23 DOMAIN PROTEIN"/>
    <property type="match status" value="1"/>
</dbReference>
<reference evidence="2 3" key="1">
    <citation type="journal article" date="2019" name="Ecotoxicol. Environ. Saf.">
        <title>Microbial characterization of heavy metal resistant bacterial strains isolated from an electroplating wastewater treatment plant.</title>
        <authorList>
            <person name="Cai X."/>
            <person name="Zheng X."/>
            <person name="Zhang D."/>
            <person name="Iqbal W."/>
            <person name="Liu C."/>
            <person name="Yang B."/>
            <person name="Zhao X."/>
            <person name="Lu X."/>
            <person name="Mao Y."/>
        </authorList>
    </citation>
    <scope>NUCLEOTIDE SEQUENCE [LARGE SCALE GENOMIC DNA]</scope>
    <source>
        <strain evidence="2 3">Co1-1</strain>
    </source>
</reference>
<dbReference type="AlphaFoldDB" id="A0A9X7M369"/>
<dbReference type="EMBL" id="CP031778">
    <property type="protein sequence ID" value="QDZ77811.1"/>
    <property type="molecule type" value="Genomic_DNA"/>
</dbReference>
<dbReference type="InterPro" id="IPR050570">
    <property type="entry name" value="Cell_wall_metabolism_enzyme"/>
</dbReference>
<sequence length="148" mass="16551">MSLLIFSLFLSSHIVIPTPIESPQWVWPVNGRISDTFGTRHGKHYGIDIAASIGTPVVAINTGTVKKSYRSNSYGHVVFIQHGEYEAVYAHLDKRYVFQGDFVNSGEIIGLVGNTGKSRGAHLHLEIHKGVWTYRKQNAINPLLFFDK</sequence>
<feature type="domain" description="M23ase beta-sheet core" evidence="1">
    <location>
        <begin position="43"/>
        <end position="142"/>
    </location>
</feature>
<name>A0A9X7M369_BACCE</name>
<evidence type="ECO:0000313" key="2">
    <source>
        <dbReference type="EMBL" id="QDZ77811.1"/>
    </source>
</evidence>
<dbReference type="CDD" id="cd12797">
    <property type="entry name" value="M23_peptidase"/>
    <property type="match status" value="1"/>
</dbReference>
<dbReference type="InterPro" id="IPR011055">
    <property type="entry name" value="Dup_hybrid_motif"/>
</dbReference>
<dbReference type="Gene3D" id="2.70.70.10">
    <property type="entry name" value="Glucose Permease (Domain IIA)"/>
    <property type="match status" value="1"/>
</dbReference>
<evidence type="ECO:0000313" key="3">
    <source>
        <dbReference type="Proteomes" id="UP000321735"/>
    </source>
</evidence>
<gene>
    <name evidence="2" type="ORF">D0437_32800</name>
</gene>